<dbReference type="InterPro" id="IPR011009">
    <property type="entry name" value="Kinase-like_dom_sf"/>
</dbReference>
<feature type="domain" description="ABC1 atypical kinase-like" evidence="3">
    <location>
        <begin position="90"/>
        <end position="333"/>
    </location>
</feature>
<evidence type="ECO:0000313" key="4">
    <source>
        <dbReference type="EMBL" id="MBC5616561.1"/>
    </source>
</evidence>
<dbReference type="InterPro" id="IPR050154">
    <property type="entry name" value="UbiB_kinase"/>
</dbReference>
<dbReference type="PANTHER" id="PTHR10566">
    <property type="entry name" value="CHAPERONE-ACTIVITY OF BC1 COMPLEX CABC1 -RELATED"/>
    <property type="match status" value="1"/>
</dbReference>
<dbReference type="SUPFAM" id="SSF56112">
    <property type="entry name" value="Protein kinase-like (PK-like)"/>
    <property type="match status" value="1"/>
</dbReference>
<keyword evidence="2" id="KW-1133">Transmembrane helix</keyword>
<evidence type="ECO:0000256" key="2">
    <source>
        <dbReference type="SAM" id="Phobius"/>
    </source>
</evidence>
<dbReference type="CDD" id="cd05121">
    <property type="entry name" value="ABC1_ADCK3-like"/>
    <property type="match status" value="1"/>
</dbReference>
<comment type="caution">
    <text evidence="4">The sequence shown here is derived from an EMBL/GenBank/DDBJ whole genome shotgun (WGS) entry which is preliminary data.</text>
</comment>
<accession>A0ABR7CLN2</accession>
<organism evidence="4 5">
    <name type="scientific">Alistipes hominis</name>
    <dbReference type="NCBI Taxonomy" id="2763015"/>
    <lineage>
        <taxon>Bacteria</taxon>
        <taxon>Pseudomonadati</taxon>
        <taxon>Bacteroidota</taxon>
        <taxon>Bacteroidia</taxon>
        <taxon>Bacteroidales</taxon>
        <taxon>Rikenellaceae</taxon>
        <taxon>Alistipes</taxon>
    </lineage>
</organism>
<gene>
    <name evidence="4" type="ORF">H8S08_05950</name>
</gene>
<comment type="similarity">
    <text evidence="1">Belongs to the protein kinase superfamily. ADCK protein kinase family.</text>
</comment>
<dbReference type="PANTHER" id="PTHR10566:SF113">
    <property type="entry name" value="PROTEIN ACTIVITY OF BC1 COMPLEX KINASE 7, CHLOROPLASTIC"/>
    <property type="match status" value="1"/>
</dbReference>
<feature type="transmembrane region" description="Helical" evidence="2">
    <location>
        <begin position="520"/>
        <end position="541"/>
    </location>
</feature>
<dbReference type="Pfam" id="PF03109">
    <property type="entry name" value="ABC1"/>
    <property type="match status" value="1"/>
</dbReference>
<dbReference type="GO" id="GO:0016301">
    <property type="term" value="F:kinase activity"/>
    <property type="evidence" value="ECO:0007669"/>
    <property type="project" value="UniProtKB-KW"/>
</dbReference>
<dbReference type="RefSeq" id="WP_118657147.1">
    <property type="nucleotide sequence ID" value="NZ_JACOOK010000003.1"/>
</dbReference>
<keyword evidence="4" id="KW-0418">Kinase</keyword>
<evidence type="ECO:0000259" key="3">
    <source>
        <dbReference type="Pfam" id="PF03109"/>
    </source>
</evidence>
<dbReference type="InterPro" id="IPR004147">
    <property type="entry name" value="ABC1_dom"/>
</dbReference>
<feature type="transmembrane region" description="Helical" evidence="2">
    <location>
        <begin position="495"/>
        <end position="514"/>
    </location>
</feature>
<proteinExistence type="inferred from homology"/>
<keyword evidence="2" id="KW-0472">Membrane</keyword>
<evidence type="ECO:0000256" key="1">
    <source>
        <dbReference type="ARBA" id="ARBA00009670"/>
    </source>
</evidence>
<name>A0ABR7CLN2_9BACT</name>
<dbReference type="Proteomes" id="UP000636891">
    <property type="component" value="Unassembled WGS sequence"/>
</dbReference>
<keyword evidence="4" id="KW-0808">Transferase</keyword>
<keyword evidence="5" id="KW-1185">Reference proteome</keyword>
<protein>
    <submittedName>
        <fullName evidence="4">AarF/ABC1/UbiB kinase family protein</fullName>
    </submittedName>
</protein>
<dbReference type="EMBL" id="JACOOK010000003">
    <property type="protein sequence ID" value="MBC5616561.1"/>
    <property type="molecule type" value="Genomic_DNA"/>
</dbReference>
<evidence type="ECO:0000313" key="5">
    <source>
        <dbReference type="Proteomes" id="UP000636891"/>
    </source>
</evidence>
<sequence>MKIVSIYISFLQMNRAFQIMGILIKHSFGELFAHTRFGKRRRKVHKIVHTTPERIRMTIEDLGPTFVKFGQILADRPDMVSEKFRIELKKLQSRAVPFDSEYAIALIEKELNAPLEQVFSEFDRLPLAAASIGQVYQGRLLSGDEVVVKIQRPFVENKIKLDIYLLKYLSKRFAKQYPELAAMNITGLIDEFSATILKELDYTIEASNINRFRIMFKDNPSVHIPVVHTQHCTKKLLVMEKIHGIPPDDLGALQAAGLDLSQIARNGADALLTMILKHGFFHADPHPGNIFVMEGNVIGFIDFGMVGALTPRDLDFLADFAIGFVSRNSDTISHALVTLCGKKFFEHREELKFEIHQMMMQYTGIPIETINFAGAIQNCVDIIVKYKLQIPSGIFMLIKALATLEKFATSLDPSLALAPVIVPYAKEVVKGKYSPRRIASEIYDTLNNYVSFIRDFPNDVSEILYKLKEGKIKHDVILDDNTLFIKTIRMVSRRIAYVIMLIGLFIGSIVLIVFDRDNGYGHFILIATSILILLQMLKWLFSIR</sequence>
<keyword evidence="2" id="KW-0812">Transmembrane</keyword>
<reference evidence="4 5" key="1">
    <citation type="submission" date="2020-08" db="EMBL/GenBank/DDBJ databases">
        <title>Genome public.</title>
        <authorList>
            <person name="Liu C."/>
            <person name="Sun Q."/>
        </authorList>
    </citation>
    <scope>NUCLEOTIDE SEQUENCE [LARGE SCALE GENOMIC DNA]</scope>
    <source>
        <strain evidence="4 5">New-7</strain>
    </source>
</reference>